<dbReference type="KEGG" id="gms:SOIL9_83720"/>
<dbReference type="NCBIfam" id="TIGR02996">
    <property type="entry name" value="rpt_mate_G_obs"/>
    <property type="match status" value="1"/>
</dbReference>
<evidence type="ECO:0000256" key="1">
    <source>
        <dbReference type="ARBA" id="ARBA00004245"/>
    </source>
</evidence>
<evidence type="ECO:0008006" key="6">
    <source>
        <dbReference type="Google" id="ProtNLM"/>
    </source>
</evidence>
<dbReference type="PANTHER" id="PTHR24107">
    <property type="entry name" value="YNEIN REGULATORY COMPLEX SUBUNIT 5"/>
    <property type="match status" value="1"/>
</dbReference>
<evidence type="ECO:0000313" key="5">
    <source>
        <dbReference type="Proteomes" id="UP000464178"/>
    </source>
</evidence>
<dbReference type="SUPFAM" id="SSF52047">
    <property type="entry name" value="RNI-like"/>
    <property type="match status" value="1"/>
</dbReference>
<protein>
    <recommendedName>
        <fullName evidence="6">Repeat-companion domain protein</fullName>
    </recommendedName>
</protein>
<dbReference type="GO" id="GO:0005856">
    <property type="term" value="C:cytoskeleton"/>
    <property type="evidence" value="ECO:0007669"/>
    <property type="project" value="UniProtKB-SubCell"/>
</dbReference>
<dbReference type="Gene3D" id="3.80.10.10">
    <property type="entry name" value="Ribonuclease Inhibitor"/>
    <property type="match status" value="1"/>
</dbReference>
<evidence type="ECO:0000256" key="3">
    <source>
        <dbReference type="ARBA" id="ARBA00023212"/>
    </source>
</evidence>
<name>A0A6P2DII8_9BACT</name>
<evidence type="ECO:0000256" key="2">
    <source>
        <dbReference type="ARBA" id="ARBA00022490"/>
    </source>
</evidence>
<organism evidence="4 5">
    <name type="scientific">Gemmata massiliana</name>
    <dbReference type="NCBI Taxonomy" id="1210884"/>
    <lineage>
        <taxon>Bacteria</taxon>
        <taxon>Pseudomonadati</taxon>
        <taxon>Planctomycetota</taxon>
        <taxon>Planctomycetia</taxon>
        <taxon>Gemmatales</taxon>
        <taxon>Gemmataceae</taxon>
        <taxon>Gemmata</taxon>
    </lineage>
</organism>
<dbReference type="InterPro" id="IPR052410">
    <property type="entry name" value="DRC5"/>
</dbReference>
<dbReference type="Proteomes" id="UP000464178">
    <property type="component" value="Chromosome"/>
</dbReference>
<dbReference type="InterPro" id="IPR014338">
    <property type="entry name" value="CHP02996_rpt-companion-dom"/>
</dbReference>
<keyword evidence="3" id="KW-0206">Cytoskeleton</keyword>
<comment type="subcellular location">
    <subcellularLocation>
        <location evidence="1">Cytoplasm</location>
        <location evidence="1">Cytoskeleton</location>
    </subcellularLocation>
</comment>
<keyword evidence="5" id="KW-1185">Reference proteome</keyword>
<keyword evidence="2" id="KW-0963">Cytoplasm</keyword>
<dbReference type="InterPro" id="IPR032675">
    <property type="entry name" value="LRR_dom_sf"/>
</dbReference>
<sequence>MSDRDALVSAICDQPDEDTPRLIFADYLDEHDEPAHAAFIRAQVELAHTAPWEPFAVRCKWREPNVLNGEAFRPTLPKLSSAVEWAPAPFRRGFGWWIDVLMASEWDARITPLFDRAPIGKVTLRGALLDDWRHVAESDRLSRLREIVFAISPIEPLFAIRDAVGIERVTDLHFNRASGAGMPEVIEDLFRSYLGRAVRGLHFHMGYESRDALLDALNTGPSLERLSFSVMGLAADSLRRLFDGPIAHKLAELHFVNEPLSDDGLRVLAGTLPPGLRDLTLISVGMRPDGLEAFARSDRLTNLRRLTLHGNALTPRAVKVLSLTHSLTALRAIDLSGCHIGDKGVRHVTQAKWWENLVEVVLRRNSLSHIGVKHLLNAPVPPDLTALVLDRDSLSPESRAALVKKFGAAVVFVVPDPFG</sequence>
<dbReference type="EMBL" id="LR593886">
    <property type="protein sequence ID" value="VTR99874.1"/>
    <property type="molecule type" value="Genomic_DNA"/>
</dbReference>
<dbReference type="AlphaFoldDB" id="A0A6P2DII8"/>
<proteinExistence type="predicted"/>
<gene>
    <name evidence="4" type="ORF">SOIL9_83720</name>
</gene>
<reference evidence="4 5" key="1">
    <citation type="submission" date="2019-05" db="EMBL/GenBank/DDBJ databases">
        <authorList>
            <consortium name="Science for Life Laboratories"/>
        </authorList>
    </citation>
    <scope>NUCLEOTIDE SEQUENCE [LARGE SCALE GENOMIC DNA]</scope>
    <source>
        <strain evidence="4">Soil9</strain>
    </source>
</reference>
<dbReference type="RefSeq" id="WP_162672003.1">
    <property type="nucleotide sequence ID" value="NZ_LR593886.1"/>
</dbReference>
<accession>A0A6P2DII8</accession>
<evidence type="ECO:0000313" key="4">
    <source>
        <dbReference type="EMBL" id="VTR99874.1"/>
    </source>
</evidence>
<dbReference type="PANTHER" id="PTHR24107:SF2">
    <property type="entry name" value="NLR FAMILY CARD DOMAIN CONTAINING 3"/>
    <property type="match status" value="1"/>
</dbReference>